<dbReference type="EMBL" id="KI913115">
    <property type="protein sequence ID" value="ETV88041.1"/>
    <property type="molecule type" value="Genomic_DNA"/>
</dbReference>
<accession>W4H925</accession>
<dbReference type="InterPro" id="IPR029063">
    <property type="entry name" value="SAM-dependent_MTases_sf"/>
</dbReference>
<protein>
    <recommendedName>
        <fullName evidence="2">Methyltransferase small domain-containing protein</fullName>
    </recommendedName>
</protein>
<sequence>MPIVAVGDKRYELSEVLASDRLDALFSDAWTGSRVWNASIFLSKHLLRLHDERQFITTALQSVIELGSGCGLIGLVARDVGAAHVVVTDQAEIVDLLSANVAQNTTASSGTGNVHAAEFTWGSPTFRSLWIDNTPFDYILVSDCTYSEHRVQLKGCMYTVGINPIYGVDSWRNLARSIRDLGSSTTVCYLSYEERGDNAALADFHACSRDYLTHELVLQEGKIHLYRITQKDLREISSN</sequence>
<dbReference type="RefSeq" id="XP_009822904.1">
    <property type="nucleotide sequence ID" value="XM_009824602.1"/>
</dbReference>
<reference evidence="1" key="1">
    <citation type="submission" date="2013-12" db="EMBL/GenBank/DDBJ databases">
        <title>The Genome Sequence of Aphanomyces astaci APO3.</title>
        <authorList>
            <consortium name="The Broad Institute Genomics Platform"/>
            <person name="Russ C."/>
            <person name="Tyler B."/>
            <person name="van West P."/>
            <person name="Dieguez-Uribeondo J."/>
            <person name="Young S.K."/>
            <person name="Zeng Q."/>
            <person name="Gargeya S."/>
            <person name="Fitzgerald M."/>
            <person name="Abouelleil A."/>
            <person name="Alvarado L."/>
            <person name="Chapman S.B."/>
            <person name="Gainer-Dewar J."/>
            <person name="Goldberg J."/>
            <person name="Griggs A."/>
            <person name="Gujja S."/>
            <person name="Hansen M."/>
            <person name="Howarth C."/>
            <person name="Imamovic A."/>
            <person name="Ireland A."/>
            <person name="Larimer J."/>
            <person name="McCowan C."/>
            <person name="Murphy C."/>
            <person name="Pearson M."/>
            <person name="Poon T.W."/>
            <person name="Priest M."/>
            <person name="Roberts A."/>
            <person name="Saif S."/>
            <person name="Shea T."/>
            <person name="Sykes S."/>
            <person name="Wortman J."/>
            <person name="Nusbaum C."/>
            <person name="Birren B."/>
        </authorList>
    </citation>
    <scope>NUCLEOTIDE SEQUENCE [LARGE SCALE GENOMIC DNA]</scope>
    <source>
        <strain evidence="1">APO3</strain>
    </source>
</reference>
<dbReference type="AlphaFoldDB" id="W4H925"/>
<dbReference type="GeneID" id="20803411"/>
<dbReference type="Gene3D" id="3.40.50.150">
    <property type="entry name" value="Vaccinia Virus protein VP39"/>
    <property type="match status" value="1"/>
</dbReference>
<proteinExistence type="predicted"/>
<dbReference type="PANTHER" id="PTHR14614">
    <property type="entry name" value="HEPATOCELLULAR CARCINOMA-ASSOCIATED ANTIGEN"/>
    <property type="match status" value="1"/>
</dbReference>
<evidence type="ECO:0008006" key="2">
    <source>
        <dbReference type="Google" id="ProtNLM"/>
    </source>
</evidence>
<dbReference type="SUPFAM" id="SSF53335">
    <property type="entry name" value="S-adenosyl-L-methionine-dependent methyltransferases"/>
    <property type="match status" value="1"/>
</dbReference>
<gene>
    <name evidence="1" type="ORF">H257_01415</name>
</gene>
<dbReference type="OrthoDB" id="413520at2759"/>
<dbReference type="STRING" id="112090.W4H925"/>
<organism evidence="1">
    <name type="scientific">Aphanomyces astaci</name>
    <name type="common">Crayfish plague agent</name>
    <dbReference type="NCBI Taxonomy" id="112090"/>
    <lineage>
        <taxon>Eukaryota</taxon>
        <taxon>Sar</taxon>
        <taxon>Stramenopiles</taxon>
        <taxon>Oomycota</taxon>
        <taxon>Saprolegniomycetes</taxon>
        <taxon>Saprolegniales</taxon>
        <taxon>Verrucalvaceae</taxon>
        <taxon>Aphanomyces</taxon>
    </lineage>
</organism>
<name>W4H925_APHAT</name>
<evidence type="ECO:0000313" key="1">
    <source>
        <dbReference type="EMBL" id="ETV88041.1"/>
    </source>
</evidence>
<dbReference type="InterPro" id="IPR019410">
    <property type="entry name" value="Methyltransf_16"/>
</dbReference>
<dbReference type="VEuPathDB" id="FungiDB:H257_01415"/>
<dbReference type="Pfam" id="PF10294">
    <property type="entry name" value="Methyltransf_16"/>
    <property type="match status" value="1"/>
</dbReference>
<dbReference type="PANTHER" id="PTHR14614:SF109">
    <property type="entry name" value="RIBOSOMAL LYSINE N-METHYLTRANSFERASE 5"/>
    <property type="match status" value="1"/>
</dbReference>